<evidence type="ECO:0000256" key="4">
    <source>
        <dbReference type="ARBA" id="ARBA00022475"/>
    </source>
</evidence>
<dbReference type="Proteomes" id="UP000824081">
    <property type="component" value="Unassembled WGS sequence"/>
</dbReference>
<evidence type="ECO:0008006" key="11">
    <source>
        <dbReference type="Google" id="ProtNLM"/>
    </source>
</evidence>
<name>A0A9D1SGD2_9FIRM</name>
<dbReference type="InterPro" id="IPR035906">
    <property type="entry name" value="MetI-like_sf"/>
</dbReference>
<feature type="non-terminal residue" evidence="9">
    <location>
        <position position="134"/>
    </location>
</feature>
<dbReference type="PANTHER" id="PTHR42929">
    <property type="entry name" value="INNER MEMBRANE ABC TRANSPORTER PERMEASE PROTEIN YDCU-RELATED-RELATED"/>
    <property type="match status" value="1"/>
</dbReference>
<evidence type="ECO:0000313" key="10">
    <source>
        <dbReference type="Proteomes" id="UP000824081"/>
    </source>
</evidence>
<organism evidence="9 10">
    <name type="scientific">Candidatus Scatosoma pullistercoris</name>
    <dbReference type="NCBI Taxonomy" id="2840934"/>
    <lineage>
        <taxon>Bacteria</taxon>
        <taxon>Bacillati</taxon>
        <taxon>Bacillota</taxon>
        <taxon>Clostridia</taxon>
        <taxon>Candidatus Scatosoma</taxon>
    </lineage>
</organism>
<keyword evidence="4" id="KW-1003">Cell membrane</keyword>
<keyword evidence="5 8" id="KW-0812">Transmembrane</keyword>
<proteinExistence type="inferred from homology"/>
<comment type="caution">
    <text evidence="9">The sequence shown here is derived from an EMBL/GenBank/DDBJ whole genome shotgun (WGS) entry which is preliminary data.</text>
</comment>
<keyword evidence="7 8" id="KW-0472">Membrane</keyword>
<evidence type="ECO:0000256" key="8">
    <source>
        <dbReference type="SAM" id="Phobius"/>
    </source>
</evidence>
<dbReference type="AlphaFoldDB" id="A0A9D1SGD2"/>
<dbReference type="EMBL" id="DVMZ01000092">
    <property type="protein sequence ID" value="HIU59151.1"/>
    <property type="molecule type" value="Genomic_DNA"/>
</dbReference>
<dbReference type="Gene3D" id="1.10.3720.10">
    <property type="entry name" value="MetI-like"/>
    <property type="match status" value="1"/>
</dbReference>
<comment type="subcellular location">
    <subcellularLocation>
        <location evidence="1">Cell membrane</location>
        <topology evidence="1">Multi-pass membrane protein</topology>
    </subcellularLocation>
</comment>
<reference evidence="9" key="2">
    <citation type="journal article" date="2021" name="PeerJ">
        <title>Extensive microbial diversity within the chicken gut microbiome revealed by metagenomics and culture.</title>
        <authorList>
            <person name="Gilroy R."/>
            <person name="Ravi A."/>
            <person name="Getino M."/>
            <person name="Pursley I."/>
            <person name="Horton D.L."/>
            <person name="Alikhan N.F."/>
            <person name="Baker D."/>
            <person name="Gharbi K."/>
            <person name="Hall N."/>
            <person name="Watson M."/>
            <person name="Adriaenssens E.M."/>
            <person name="Foster-Nyarko E."/>
            <person name="Jarju S."/>
            <person name="Secka A."/>
            <person name="Antonio M."/>
            <person name="Oren A."/>
            <person name="Chaudhuri R.R."/>
            <person name="La Ragione R."/>
            <person name="Hildebrand F."/>
            <person name="Pallen M.J."/>
        </authorList>
    </citation>
    <scope>NUCLEOTIDE SEQUENCE</scope>
    <source>
        <strain evidence="9">11687</strain>
    </source>
</reference>
<feature type="transmembrane region" description="Helical" evidence="8">
    <location>
        <begin position="82"/>
        <end position="100"/>
    </location>
</feature>
<gene>
    <name evidence="9" type="ORF">IAC57_03515</name>
</gene>
<evidence type="ECO:0000256" key="3">
    <source>
        <dbReference type="ARBA" id="ARBA00022448"/>
    </source>
</evidence>
<sequence length="134" mass="15045">MTKTETKSGKMPLHFSRKLLAIPYGLFLAMFVVIPLLIIIYYAFTDRNGNFTFENFSNYFGGEGGLSAFLQSSVCKTIGRSLLIAFSSTVLCLLLAYPVAYIIAKSKLKNKAAFLLLFIVPMWVNFVLRINALR</sequence>
<evidence type="ECO:0000256" key="7">
    <source>
        <dbReference type="ARBA" id="ARBA00023136"/>
    </source>
</evidence>
<feature type="transmembrane region" description="Helical" evidence="8">
    <location>
        <begin position="112"/>
        <end position="132"/>
    </location>
</feature>
<dbReference type="PANTHER" id="PTHR42929:SF1">
    <property type="entry name" value="INNER MEMBRANE ABC TRANSPORTER PERMEASE PROTEIN YDCU-RELATED"/>
    <property type="match status" value="1"/>
</dbReference>
<reference evidence="9" key="1">
    <citation type="submission" date="2020-10" db="EMBL/GenBank/DDBJ databases">
        <authorList>
            <person name="Gilroy R."/>
        </authorList>
    </citation>
    <scope>NUCLEOTIDE SEQUENCE</scope>
    <source>
        <strain evidence="9">11687</strain>
    </source>
</reference>
<protein>
    <recommendedName>
        <fullName evidence="11">ABC transporter permease</fullName>
    </recommendedName>
</protein>
<evidence type="ECO:0000256" key="2">
    <source>
        <dbReference type="ARBA" id="ARBA00007069"/>
    </source>
</evidence>
<evidence type="ECO:0000256" key="1">
    <source>
        <dbReference type="ARBA" id="ARBA00004651"/>
    </source>
</evidence>
<evidence type="ECO:0000256" key="6">
    <source>
        <dbReference type="ARBA" id="ARBA00022989"/>
    </source>
</evidence>
<accession>A0A9D1SGD2</accession>
<keyword evidence="3" id="KW-0813">Transport</keyword>
<keyword evidence="6 8" id="KW-1133">Transmembrane helix</keyword>
<comment type="similarity">
    <text evidence="2">Belongs to the binding-protein-dependent transport system permease family. CysTW subfamily.</text>
</comment>
<evidence type="ECO:0000313" key="9">
    <source>
        <dbReference type="EMBL" id="HIU59151.1"/>
    </source>
</evidence>
<dbReference type="SUPFAM" id="SSF161098">
    <property type="entry name" value="MetI-like"/>
    <property type="match status" value="1"/>
</dbReference>
<dbReference type="GO" id="GO:0005886">
    <property type="term" value="C:plasma membrane"/>
    <property type="evidence" value="ECO:0007669"/>
    <property type="project" value="UniProtKB-SubCell"/>
</dbReference>
<feature type="transmembrane region" description="Helical" evidence="8">
    <location>
        <begin position="21"/>
        <end position="44"/>
    </location>
</feature>
<evidence type="ECO:0000256" key="5">
    <source>
        <dbReference type="ARBA" id="ARBA00022692"/>
    </source>
</evidence>